<dbReference type="HOGENOM" id="CLU_115315_0_0_10"/>
<proteinExistence type="predicted"/>
<sequence>MCMRFKLKIIGILFFILSSLSCSEKKNGNDTSEEKANISQDLGKKIELDSIKLIKLSPRSRKVTDDWMMYVALNSEIERLETYSIQDVIDNSMTIRSVTDSLSETIPDIFKTNAILARVVTLKTHSELLRENSTRIEPILSEIEELSAKLKFDFRNLNIQLNEVFIIQDNLGEKDTP</sequence>
<feature type="chain" id="PRO_5003879334" description="Lipoprotein" evidence="1">
    <location>
        <begin position="25"/>
        <end position="177"/>
    </location>
</feature>
<dbReference type="RefSeq" id="WP_015024261.1">
    <property type="nucleotide sequence ID" value="NC_018721.1"/>
</dbReference>
<dbReference type="eggNOG" id="ENOG5032S4P">
    <property type="taxonomic scope" value="Bacteria"/>
</dbReference>
<dbReference type="KEGG" id="ptq:P700755_001834"/>
<keyword evidence="3" id="KW-1185">Reference proteome</keyword>
<name>K4IFT2_PSYTT</name>
<dbReference type="EMBL" id="CP003879">
    <property type="protein sequence ID" value="AFU68668.1"/>
    <property type="molecule type" value="Genomic_DNA"/>
</dbReference>
<dbReference type="Proteomes" id="UP000008514">
    <property type="component" value="Chromosome"/>
</dbReference>
<feature type="signal peptide" evidence="1">
    <location>
        <begin position="1"/>
        <end position="24"/>
    </location>
</feature>
<dbReference type="AlphaFoldDB" id="K4IFT2"/>
<organism evidence="2 3">
    <name type="scientific">Psychroflexus torquis (strain ATCC 700755 / CIP 106069 / ACAM 623)</name>
    <dbReference type="NCBI Taxonomy" id="313595"/>
    <lineage>
        <taxon>Bacteria</taxon>
        <taxon>Pseudomonadati</taxon>
        <taxon>Bacteroidota</taxon>
        <taxon>Flavobacteriia</taxon>
        <taxon>Flavobacteriales</taxon>
        <taxon>Flavobacteriaceae</taxon>
        <taxon>Psychroflexus</taxon>
    </lineage>
</organism>
<dbReference type="STRING" id="313595.P700755_001834"/>
<evidence type="ECO:0008006" key="4">
    <source>
        <dbReference type="Google" id="ProtNLM"/>
    </source>
</evidence>
<dbReference type="OrthoDB" id="1453598at2"/>
<keyword evidence="1" id="KW-0732">Signal</keyword>
<protein>
    <recommendedName>
        <fullName evidence="4">Lipoprotein</fullName>
    </recommendedName>
</protein>
<dbReference type="PROSITE" id="PS51257">
    <property type="entry name" value="PROKAR_LIPOPROTEIN"/>
    <property type="match status" value="1"/>
</dbReference>
<evidence type="ECO:0000313" key="3">
    <source>
        <dbReference type="Proteomes" id="UP000008514"/>
    </source>
</evidence>
<reference evidence="2" key="2">
    <citation type="submission" date="2012-09" db="EMBL/GenBank/DDBJ databases">
        <title>The complete sequence of Psychroflexus torquis an extreme psychrophile from sea-ice that is stimulated by light.</title>
        <authorList>
            <person name="Feng S."/>
            <person name="Powell S.M."/>
            <person name="Bowman J.P."/>
        </authorList>
    </citation>
    <scope>NUCLEOTIDE SEQUENCE [LARGE SCALE GENOMIC DNA]</scope>
    <source>
        <strain evidence="2">ATCC 700755</strain>
    </source>
</reference>
<gene>
    <name evidence="2" type="ordered locus">P700755_001834</name>
</gene>
<evidence type="ECO:0000256" key="1">
    <source>
        <dbReference type="SAM" id="SignalP"/>
    </source>
</evidence>
<accession>K4IFT2</accession>
<evidence type="ECO:0000313" key="2">
    <source>
        <dbReference type="EMBL" id="AFU68668.1"/>
    </source>
</evidence>
<reference evidence="2" key="1">
    <citation type="submission" date="2006-03" db="EMBL/GenBank/DDBJ databases">
        <authorList>
            <person name="Bowman J."/>
            <person name="Ferriera S."/>
            <person name="Johnson J."/>
            <person name="Kravitz S."/>
            <person name="Halpern A."/>
            <person name="Remington K."/>
            <person name="Beeson K."/>
            <person name="Tran B."/>
            <person name="Rogers Y.-H."/>
            <person name="Friedman R."/>
            <person name="Venter J.C."/>
        </authorList>
    </citation>
    <scope>NUCLEOTIDE SEQUENCE [LARGE SCALE GENOMIC DNA]</scope>
    <source>
        <strain evidence="2">ATCC 700755</strain>
    </source>
</reference>